<comment type="caution">
    <text evidence="2">The sequence shown here is derived from an EMBL/GenBank/DDBJ whole genome shotgun (WGS) entry which is preliminary data.</text>
</comment>
<dbReference type="EMBL" id="AACS02000008">
    <property type="protein sequence ID" value="EAU85912.1"/>
    <property type="molecule type" value="Genomic_DNA"/>
</dbReference>
<feature type="compositionally biased region" description="Basic and acidic residues" evidence="1">
    <location>
        <begin position="476"/>
        <end position="485"/>
    </location>
</feature>
<dbReference type="VEuPathDB" id="FungiDB:CC1G_02935"/>
<dbReference type="Proteomes" id="UP000001861">
    <property type="component" value="Unassembled WGS sequence"/>
</dbReference>
<dbReference type="Gene3D" id="1.25.40.10">
    <property type="entry name" value="Tetratricopeptide repeat domain"/>
    <property type="match status" value="1"/>
</dbReference>
<reference evidence="2 3" key="1">
    <citation type="journal article" date="2010" name="Proc. Natl. Acad. Sci. U.S.A.">
        <title>Insights into evolution of multicellular fungi from the assembled chromosomes of the mushroom Coprinopsis cinerea (Coprinus cinereus).</title>
        <authorList>
            <person name="Stajich J.E."/>
            <person name="Wilke S.K."/>
            <person name="Ahren D."/>
            <person name="Au C.H."/>
            <person name="Birren B.W."/>
            <person name="Borodovsky M."/>
            <person name="Burns C."/>
            <person name="Canback B."/>
            <person name="Casselton L.A."/>
            <person name="Cheng C.K."/>
            <person name="Deng J."/>
            <person name="Dietrich F.S."/>
            <person name="Fargo D.C."/>
            <person name="Farman M.L."/>
            <person name="Gathman A.C."/>
            <person name="Goldberg J."/>
            <person name="Guigo R."/>
            <person name="Hoegger P.J."/>
            <person name="Hooker J.B."/>
            <person name="Huggins A."/>
            <person name="James T.Y."/>
            <person name="Kamada T."/>
            <person name="Kilaru S."/>
            <person name="Kodira C."/>
            <person name="Kues U."/>
            <person name="Kupfer D."/>
            <person name="Kwan H.S."/>
            <person name="Lomsadze A."/>
            <person name="Li W."/>
            <person name="Lilly W.W."/>
            <person name="Ma L.J."/>
            <person name="Mackey A.J."/>
            <person name="Manning G."/>
            <person name="Martin F."/>
            <person name="Muraguchi H."/>
            <person name="Natvig D.O."/>
            <person name="Palmerini H."/>
            <person name="Ramesh M.A."/>
            <person name="Rehmeyer C.J."/>
            <person name="Roe B.A."/>
            <person name="Shenoy N."/>
            <person name="Stanke M."/>
            <person name="Ter-Hovhannisyan V."/>
            <person name="Tunlid A."/>
            <person name="Velagapudi R."/>
            <person name="Vision T.J."/>
            <person name="Zeng Q."/>
            <person name="Zolan M.E."/>
            <person name="Pukkila P.J."/>
        </authorList>
    </citation>
    <scope>NUCLEOTIDE SEQUENCE [LARGE SCALE GENOMIC DNA]</scope>
    <source>
        <strain evidence="3">Okayama-7 / 130 / ATCC MYA-4618 / FGSC 9003</strain>
    </source>
</reference>
<name>A8NRT0_COPC7</name>
<organism evidence="2 3">
    <name type="scientific">Coprinopsis cinerea (strain Okayama-7 / 130 / ATCC MYA-4618 / FGSC 9003)</name>
    <name type="common">Inky cap fungus</name>
    <name type="synonym">Hormographiella aspergillata</name>
    <dbReference type="NCBI Taxonomy" id="240176"/>
    <lineage>
        <taxon>Eukaryota</taxon>
        <taxon>Fungi</taxon>
        <taxon>Dikarya</taxon>
        <taxon>Basidiomycota</taxon>
        <taxon>Agaricomycotina</taxon>
        <taxon>Agaricomycetes</taxon>
        <taxon>Agaricomycetidae</taxon>
        <taxon>Agaricales</taxon>
        <taxon>Agaricineae</taxon>
        <taxon>Psathyrellaceae</taxon>
        <taxon>Coprinopsis</taxon>
    </lineage>
</organism>
<dbReference type="OMA" id="ALWERYS"/>
<evidence type="ECO:0008006" key="4">
    <source>
        <dbReference type="Google" id="ProtNLM"/>
    </source>
</evidence>
<dbReference type="eggNOG" id="ENOG502SSBG">
    <property type="taxonomic scope" value="Eukaryota"/>
</dbReference>
<sequence>MFVSRRIPPLLASRLRAGLSNAHHLEQPIGRLRVQPSTTSAIFTTHSLWSGSSDVEPIAKTLTSNAEPTQVDHASVEERTIPALQDFQEGLRIALDHDQYDVASVLLQQLTKIYSVDSASRLTVFHDFLKRDDLDQFDPAALVSVFNLIKSSPFEVKQLQTEGVFRFLSREGVDTSAFAAGFDCIMAHLSTLQTPSGVNALDFKPPAAVGASFKLTRDLVSDDPQRSLALFDLLVDTGNVPAECLPGEEAMENADIKFVVLSSLSKASIHWGWFLAAARFTLDLLDPKAKENPFIPLLAIETLASLLDGPVQRQPLEYMNACFELIEESHAIQPVPDNLIVQFYKVAKEYDQGAAAEKLYGHSVRHRHHAPTHPYPLPPNSTLGWLMQHLSTSSQQLDLLRCLASDVARRPAILPPAMRPGFIAATASAGNASLARSLWEAYSRGKERHLVFASPKLLVPMVRLFAMVVKQKDKQLERAEAESQTRRRNGPSRPGKDPAILRQDRASAQGFLDRLLDEYERCHHPISRASHFVFTTYVQACFVAGHHEEGLALMQALTERAELPDRHDINVMLNGIALRDPRQAVRVLNQMTESKRLSPDTTTYGTIMTRALDHRDFELVDDMIDLLVGPKARFKVPRFTLKSVAGILRALAFSRPEEPMEDRAARLRRAMSILEEWMTTNNSTSAQMGIFLSKAALQVGDPAMAFKFWDLMVRQAVRFRDIEHTQLRVAIANLVESHGREGSISTEEQERMLGLLERKSRNQSVHS</sequence>
<evidence type="ECO:0000313" key="2">
    <source>
        <dbReference type="EMBL" id="EAU85912.1"/>
    </source>
</evidence>
<dbReference type="STRING" id="240176.A8NRT0"/>
<dbReference type="InterPro" id="IPR011990">
    <property type="entry name" value="TPR-like_helical_dom_sf"/>
</dbReference>
<dbReference type="AlphaFoldDB" id="A8NRT0"/>
<gene>
    <name evidence="2" type="ORF">CC1G_02935</name>
</gene>
<feature type="region of interest" description="Disordered" evidence="1">
    <location>
        <begin position="476"/>
        <end position="499"/>
    </location>
</feature>
<accession>A8NRT0</accession>
<dbReference type="OrthoDB" id="185373at2759"/>
<evidence type="ECO:0000256" key="1">
    <source>
        <dbReference type="SAM" id="MobiDB-lite"/>
    </source>
</evidence>
<protein>
    <recommendedName>
        <fullName evidence="4">Pentatricopeptide repeat protein</fullName>
    </recommendedName>
</protein>
<dbReference type="InParanoid" id="A8NRT0"/>
<proteinExistence type="predicted"/>
<dbReference type="RefSeq" id="XP_001835847.1">
    <property type="nucleotide sequence ID" value="XM_001835795.1"/>
</dbReference>
<evidence type="ECO:0000313" key="3">
    <source>
        <dbReference type="Proteomes" id="UP000001861"/>
    </source>
</evidence>
<dbReference type="KEGG" id="cci:CC1G_02935"/>
<keyword evidence="3" id="KW-1185">Reference proteome</keyword>
<dbReference type="GeneID" id="6012382"/>